<dbReference type="Proteomes" id="UP000179807">
    <property type="component" value="Unassembled WGS sequence"/>
</dbReference>
<dbReference type="VEuPathDB" id="TrichDB:TRFO_02092"/>
<comment type="caution">
    <text evidence="1">The sequence shown here is derived from an EMBL/GenBank/DDBJ whole genome shotgun (WGS) entry which is preliminary data.</text>
</comment>
<dbReference type="GeneID" id="94825187"/>
<dbReference type="InterPro" id="IPR016024">
    <property type="entry name" value="ARM-type_fold"/>
</dbReference>
<protein>
    <submittedName>
        <fullName evidence="1">Uncharacterized protein</fullName>
    </submittedName>
</protein>
<keyword evidence="2" id="KW-1185">Reference proteome</keyword>
<gene>
    <name evidence="1" type="ORF">TRFO_02092</name>
</gene>
<dbReference type="EMBL" id="MLAK01001148">
    <property type="protein sequence ID" value="OHS96947.1"/>
    <property type="molecule type" value="Genomic_DNA"/>
</dbReference>
<dbReference type="SUPFAM" id="SSF48371">
    <property type="entry name" value="ARM repeat"/>
    <property type="match status" value="1"/>
</dbReference>
<organism evidence="1 2">
    <name type="scientific">Tritrichomonas foetus</name>
    <dbReference type="NCBI Taxonomy" id="1144522"/>
    <lineage>
        <taxon>Eukaryota</taxon>
        <taxon>Metamonada</taxon>
        <taxon>Parabasalia</taxon>
        <taxon>Tritrichomonadida</taxon>
        <taxon>Tritrichomonadidae</taxon>
        <taxon>Tritrichomonas</taxon>
    </lineage>
</organism>
<evidence type="ECO:0000313" key="2">
    <source>
        <dbReference type="Proteomes" id="UP000179807"/>
    </source>
</evidence>
<dbReference type="RefSeq" id="XP_068350084.1">
    <property type="nucleotide sequence ID" value="XM_068490483.1"/>
</dbReference>
<dbReference type="Pfam" id="PF20168">
    <property type="entry name" value="PDS5"/>
    <property type="match status" value="1"/>
</dbReference>
<evidence type="ECO:0000313" key="1">
    <source>
        <dbReference type="EMBL" id="OHS96947.1"/>
    </source>
</evidence>
<sequence length="880" mass="102337">MSLKEIDSFFNNARNQSNIDIIHRLKKLNHLIKLPSFKSLSELKKTFSIILENSSILEAPSLTVRIYLALCFTEAFSKFAPNIPLTTMKELTAVFGLFSTVIGMSNCGSTEAELVEEIVEILLSTESYYLISDSPISSEIVASMMKMSSKNANDYIVELLNSSKIIENETKRAFAININKNRNVMYILDKLEKKHQIDIIFSLSLFISEKEFFQVFLKLSQSLSIEFGCVALALQEDLISPNDSTRLNAFSMIEKFIKTIQLNITDENSLKFILSRGCDINSQIRRKVCRISSFLTTNPTFSNISIPKLFTFLSDPNEDVKLCALNEIDSHGFDLLDYFYLLNDKSQNVREHFVRIICSNIENGKYSYINRITNQFYQNIKYETFLSFFYIFQKFEANQIYEIVEDSDKFGEILLQMTEIQNKLEIYLTTGNLEPKYISLFGQKIYKFLGIDNFEEFRKEKFSKFYEFPHKSFNDIKNHSKNRVDFEFIVLFQEIPFSPTKILEINNKRMMKLFAKIDSSKFLPFAIQIIGDCHDSIIILPYLNMKFESFVFQRLLEVSSIDSILVFAKILGKNPCYEYKMTFNEKNSLIQFEFNDFCEIVDLDCFDHVVLAKFYYHLKRADIPENLFDSKICDDPHLLKWKLKLSHNFPTNKAIEQHLKLMKSNPCVCFESFLKISPNILLDLTTNQFRIIASCLKKGNPNTRISLVATIDKILKHPKTPIDFLAIIIYAMTDNDDNVAAAAAKRSLIYHKTLREKMIRKNRSFMTTQQIEIAMPAFLNIILFLDHENHQTSFEKIMIFLKYTNNDYVHQIIRSILSLCDSNSNYGQSLSKLCHYIMKNIGVCFKKSEIVFRLNPKFIVSDGNEINPEFSFSKMRIKIR</sequence>
<accession>A0A1J4JH69</accession>
<dbReference type="AlphaFoldDB" id="A0A1J4JH69"/>
<reference evidence="1" key="1">
    <citation type="submission" date="2016-10" db="EMBL/GenBank/DDBJ databases">
        <authorList>
            <person name="Benchimol M."/>
            <person name="Almeida L.G."/>
            <person name="Vasconcelos A.T."/>
            <person name="Perreira-Neves A."/>
            <person name="Rosa I.A."/>
            <person name="Tasca T."/>
            <person name="Bogo M.R."/>
            <person name="de Souza W."/>
        </authorList>
    </citation>
    <scope>NUCLEOTIDE SEQUENCE [LARGE SCALE GENOMIC DNA]</scope>
    <source>
        <strain evidence="1">K</strain>
    </source>
</reference>
<dbReference type="InterPro" id="IPR011989">
    <property type="entry name" value="ARM-like"/>
</dbReference>
<name>A0A1J4JH69_9EUKA</name>
<proteinExistence type="predicted"/>
<dbReference type="Gene3D" id="1.25.10.10">
    <property type="entry name" value="Leucine-rich Repeat Variant"/>
    <property type="match status" value="1"/>
</dbReference>